<evidence type="ECO:0000313" key="3">
    <source>
        <dbReference type="EMBL" id="EFH56239.1"/>
    </source>
</evidence>
<proteinExistence type="inferred from homology"/>
<dbReference type="Gene3D" id="1.10.230.10">
    <property type="entry name" value="Cytochrome P450-Terp, domain 2"/>
    <property type="match status" value="1"/>
</dbReference>
<comment type="similarity">
    <text evidence="1">Belongs to the citrate synthase family.</text>
</comment>
<dbReference type="Proteomes" id="UP000008694">
    <property type="component" value="Unassembled WGS sequence"/>
</dbReference>
<accession>D7LI46</accession>
<evidence type="ECO:0008006" key="5">
    <source>
        <dbReference type="Google" id="ProtNLM"/>
    </source>
</evidence>
<dbReference type="SUPFAM" id="SSF48256">
    <property type="entry name" value="Citrate synthase"/>
    <property type="match status" value="1"/>
</dbReference>
<dbReference type="AlphaFoldDB" id="D7LI46"/>
<keyword evidence="4" id="KW-1185">Reference proteome</keyword>
<evidence type="ECO:0000256" key="1">
    <source>
        <dbReference type="ARBA" id="ARBA00010566"/>
    </source>
</evidence>
<dbReference type="InterPro" id="IPR036969">
    <property type="entry name" value="Citrate_synthase_sf"/>
</dbReference>
<dbReference type="GO" id="GO:0046912">
    <property type="term" value="F:acyltransferase activity, acyl groups converted into alkyl on transfer"/>
    <property type="evidence" value="ECO:0007669"/>
    <property type="project" value="InterPro"/>
</dbReference>
<dbReference type="InterPro" id="IPR002020">
    <property type="entry name" value="Citrate_synthase"/>
</dbReference>
<evidence type="ECO:0000256" key="2">
    <source>
        <dbReference type="ARBA" id="ARBA00022679"/>
    </source>
</evidence>
<sequence length="118" mass="13819">MAVEMRRRKMSGFGHRVYKNYDPRAKIIKNLADKVFSIVGRDLLIETQVKERMVMDESKESDRLGQVLTSKCIKKMSTQQYLFCLNLKIDLEGFARVVEKMPQIVSLKSYYLDVKSYT</sequence>
<gene>
    <name evidence="3" type="ORF">ARALYDRAFT_903586</name>
</gene>
<dbReference type="EMBL" id="GL348716">
    <property type="protein sequence ID" value="EFH56239.1"/>
    <property type="molecule type" value="Genomic_DNA"/>
</dbReference>
<dbReference type="STRING" id="81972.D7LI46"/>
<protein>
    <recommendedName>
        <fullName evidence="5">Citrate synthase</fullName>
    </recommendedName>
</protein>
<name>D7LI46_ARALL</name>
<organism evidence="4">
    <name type="scientific">Arabidopsis lyrata subsp. lyrata</name>
    <name type="common">Lyre-leaved rock-cress</name>
    <dbReference type="NCBI Taxonomy" id="81972"/>
    <lineage>
        <taxon>Eukaryota</taxon>
        <taxon>Viridiplantae</taxon>
        <taxon>Streptophyta</taxon>
        <taxon>Embryophyta</taxon>
        <taxon>Tracheophyta</taxon>
        <taxon>Spermatophyta</taxon>
        <taxon>Magnoliopsida</taxon>
        <taxon>eudicotyledons</taxon>
        <taxon>Gunneridae</taxon>
        <taxon>Pentapetalae</taxon>
        <taxon>rosids</taxon>
        <taxon>malvids</taxon>
        <taxon>Brassicales</taxon>
        <taxon>Brassicaceae</taxon>
        <taxon>Camelineae</taxon>
        <taxon>Arabidopsis</taxon>
    </lineage>
</organism>
<dbReference type="Pfam" id="PF00285">
    <property type="entry name" value="Citrate_synt"/>
    <property type="match status" value="1"/>
</dbReference>
<dbReference type="eggNOG" id="KOG2617">
    <property type="taxonomic scope" value="Eukaryota"/>
</dbReference>
<dbReference type="HOGENOM" id="CLU_2076315_0_0_1"/>
<dbReference type="InterPro" id="IPR016143">
    <property type="entry name" value="Citrate_synth-like_sm_a-sub"/>
</dbReference>
<keyword evidence="2" id="KW-0808">Transferase</keyword>
<dbReference type="InterPro" id="IPR019810">
    <property type="entry name" value="Citrate_synthase_AS"/>
</dbReference>
<reference evidence="4" key="1">
    <citation type="journal article" date="2011" name="Nat. Genet.">
        <title>The Arabidopsis lyrata genome sequence and the basis of rapid genome size change.</title>
        <authorList>
            <person name="Hu T.T."/>
            <person name="Pattyn P."/>
            <person name="Bakker E.G."/>
            <person name="Cao J."/>
            <person name="Cheng J.-F."/>
            <person name="Clark R.M."/>
            <person name="Fahlgren N."/>
            <person name="Fawcett J.A."/>
            <person name="Grimwood J."/>
            <person name="Gundlach H."/>
            <person name="Haberer G."/>
            <person name="Hollister J.D."/>
            <person name="Ossowski S."/>
            <person name="Ottilar R.P."/>
            <person name="Salamov A.A."/>
            <person name="Schneeberger K."/>
            <person name="Spannagl M."/>
            <person name="Wang X."/>
            <person name="Yang L."/>
            <person name="Nasrallah M.E."/>
            <person name="Bergelson J."/>
            <person name="Carrington J.C."/>
            <person name="Gaut B.S."/>
            <person name="Schmutz J."/>
            <person name="Mayer K.F.X."/>
            <person name="Van de Peer Y."/>
            <person name="Grigoriev I.V."/>
            <person name="Nordborg M."/>
            <person name="Weigel D."/>
            <person name="Guo Y.-L."/>
        </authorList>
    </citation>
    <scope>NUCLEOTIDE SEQUENCE [LARGE SCALE GENOMIC DNA]</scope>
    <source>
        <strain evidence="4">cv. MN47</strain>
    </source>
</reference>
<dbReference type="Gramene" id="scaffold_403087.1">
    <property type="protein sequence ID" value="scaffold_403087.1"/>
    <property type="gene ID" value="scaffold_403087.1"/>
</dbReference>
<dbReference type="PROSITE" id="PS00480">
    <property type="entry name" value="CITRATE_SYNTHASE"/>
    <property type="match status" value="1"/>
</dbReference>
<dbReference type="eggNOG" id="KOG1267">
    <property type="taxonomic scope" value="Eukaryota"/>
</dbReference>
<evidence type="ECO:0000313" key="4">
    <source>
        <dbReference type="Proteomes" id="UP000008694"/>
    </source>
</evidence>